<evidence type="ECO:0000313" key="5">
    <source>
        <dbReference type="Proteomes" id="UP000427769"/>
    </source>
</evidence>
<accession>A0A5K7YZG0</accession>
<evidence type="ECO:0000256" key="1">
    <source>
        <dbReference type="ARBA" id="ARBA00022737"/>
    </source>
</evidence>
<dbReference type="KEGG" id="dwd:DSCW_22030"/>
<dbReference type="InterPro" id="IPR046342">
    <property type="entry name" value="CBS_dom_sf"/>
</dbReference>
<keyword evidence="2" id="KW-0129">CBS domain</keyword>
<sequence>MFVHNFMTTKVITIEPKEDIARARALMIRHRCRHLPVVQADNVLVGMISDRDLRSALGSTYFHEFGDRGTDAEVQTSVRVQNVMTHNPIYLSLSSTIQDALLLMEKKRVGAFPVVNENHALMGIISDRDLLNAFIRVLGIKEPGSLLGIVVDEDFTEMGNIVNAMIKENIPFGSILVYRQWRPGRWAVFPYLLSKNISHLKQKLREMGFELIDPAGEDIGTR</sequence>
<dbReference type="CDD" id="cd04584">
    <property type="entry name" value="CBS_pair_AcuB_like"/>
    <property type="match status" value="1"/>
</dbReference>
<dbReference type="InterPro" id="IPR051462">
    <property type="entry name" value="CBS_domain-containing"/>
</dbReference>
<evidence type="ECO:0000256" key="2">
    <source>
        <dbReference type="PROSITE-ProRule" id="PRU00703"/>
    </source>
</evidence>
<feature type="domain" description="CBS" evidence="3">
    <location>
        <begin position="7"/>
        <end position="65"/>
    </location>
</feature>
<evidence type="ECO:0000313" key="4">
    <source>
        <dbReference type="EMBL" id="BBO74786.1"/>
    </source>
</evidence>
<dbReference type="PROSITE" id="PS51371">
    <property type="entry name" value="CBS"/>
    <property type="match status" value="2"/>
</dbReference>
<dbReference type="PANTHER" id="PTHR48108:SF34">
    <property type="entry name" value="CBS DOMAIN-CONTAINING PROTEIN YHCV"/>
    <property type="match status" value="1"/>
</dbReference>
<organism evidence="4 5">
    <name type="scientific">Desulfosarcina widdelii</name>
    <dbReference type="NCBI Taxonomy" id="947919"/>
    <lineage>
        <taxon>Bacteria</taxon>
        <taxon>Pseudomonadati</taxon>
        <taxon>Thermodesulfobacteriota</taxon>
        <taxon>Desulfobacteria</taxon>
        <taxon>Desulfobacterales</taxon>
        <taxon>Desulfosarcinaceae</taxon>
        <taxon>Desulfosarcina</taxon>
    </lineage>
</organism>
<proteinExistence type="predicted"/>
<gene>
    <name evidence="4" type="ORF">DSCW_22030</name>
</gene>
<dbReference type="AlphaFoldDB" id="A0A5K7YZG0"/>
<dbReference type="SUPFAM" id="SSF54631">
    <property type="entry name" value="CBS-domain pair"/>
    <property type="match status" value="1"/>
</dbReference>
<keyword evidence="5" id="KW-1185">Reference proteome</keyword>
<dbReference type="InterPro" id="IPR000644">
    <property type="entry name" value="CBS_dom"/>
</dbReference>
<name>A0A5K7YZG0_9BACT</name>
<dbReference type="Pfam" id="PF00571">
    <property type="entry name" value="CBS"/>
    <property type="match status" value="2"/>
</dbReference>
<keyword evidence="1" id="KW-0677">Repeat</keyword>
<protein>
    <submittedName>
        <fullName evidence="4">Acetoin dehydrogenase</fullName>
    </submittedName>
</protein>
<dbReference type="PANTHER" id="PTHR48108">
    <property type="entry name" value="CBS DOMAIN-CONTAINING PROTEIN CBSX2, CHLOROPLASTIC"/>
    <property type="match status" value="1"/>
</dbReference>
<reference evidence="4 5" key="1">
    <citation type="submission" date="2019-11" db="EMBL/GenBank/DDBJ databases">
        <title>Comparative genomics of hydrocarbon-degrading Desulfosarcina strains.</title>
        <authorList>
            <person name="Watanabe M."/>
            <person name="Kojima H."/>
            <person name="Fukui M."/>
        </authorList>
    </citation>
    <scope>NUCLEOTIDE SEQUENCE [LARGE SCALE GENOMIC DNA]</scope>
    <source>
        <strain evidence="4 5">PP31</strain>
    </source>
</reference>
<dbReference type="SMART" id="SM00116">
    <property type="entry name" value="CBS"/>
    <property type="match status" value="2"/>
</dbReference>
<dbReference type="RefSeq" id="WP_170302224.1">
    <property type="nucleotide sequence ID" value="NZ_AP021875.1"/>
</dbReference>
<dbReference type="EMBL" id="AP021875">
    <property type="protein sequence ID" value="BBO74786.1"/>
    <property type="molecule type" value="Genomic_DNA"/>
</dbReference>
<evidence type="ECO:0000259" key="3">
    <source>
        <dbReference type="PROSITE" id="PS51371"/>
    </source>
</evidence>
<dbReference type="Gene3D" id="3.10.580.10">
    <property type="entry name" value="CBS-domain"/>
    <property type="match status" value="1"/>
</dbReference>
<feature type="domain" description="CBS" evidence="3">
    <location>
        <begin position="84"/>
        <end position="142"/>
    </location>
</feature>
<dbReference type="Proteomes" id="UP000427769">
    <property type="component" value="Chromosome"/>
</dbReference>